<dbReference type="AlphaFoldDB" id="W0LG45"/>
<dbReference type="EMBL" id="CP007044">
    <property type="protein sequence ID" value="AHG22706.1"/>
    <property type="molecule type" value="Genomic_DNA"/>
</dbReference>
<dbReference type="KEGG" id="sfo:Z042_07590"/>
<gene>
    <name evidence="1" type="ORF">Z042_07590</name>
</gene>
<evidence type="ECO:0000313" key="1">
    <source>
        <dbReference type="EMBL" id="AHG22706.1"/>
    </source>
</evidence>
<dbReference type="STRING" id="1441930.Z042_07590"/>
<proteinExistence type="predicted"/>
<dbReference type="PATRIC" id="fig|1441930.4.peg.1512"/>
<name>W0LG45_9GAMM</name>
<reference evidence="1 2" key="1">
    <citation type="submission" date="2014-01" db="EMBL/GenBank/DDBJ databases">
        <title>Isolation of Serratia multitudinisentens RB-25 from Ex-Landfill site.</title>
        <authorList>
            <person name="Robson E.H.J."/>
        </authorList>
    </citation>
    <scope>NUCLEOTIDE SEQUENCE [LARGE SCALE GENOMIC DNA]</scope>
    <source>
        <strain evidence="1 2">RB-25</strain>
    </source>
</reference>
<keyword evidence="2" id="KW-1185">Reference proteome</keyword>
<dbReference type="HOGENOM" id="CLU_1947334_0_0_6"/>
<dbReference type="Proteomes" id="UP000019030">
    <property type="component" value="Chromosome"/>
</dbReference>
<organism evidence="1 2">
    <name type="scientific">Chania multitudinisentens RB-25</name>
    <dbReference type="NCBI Taxonomy" id="1441930"/>
    <lineage>
        <taxon>Bacteria</taxon>
        <taxon>Pseudomonadati</taxon>
        <taxon>Pseudomonadota</taxon>
        <taxon>Gammaproteobacteria</taxon>
        <taxon>Enterobacterales</taxon>
        <taxon>Yersiniaceae</taxon>
        <taxon>Chania</taxon>
    </lineage>
</organism>
<dbReference type="RefSeq" id="WP_024914118.1">
    <property type="nucleotide sequence ID" value="NZ_CP007044.2"/>
</dbReference>
<accession>W0LG45</accession>
<sequence>MPLSRLKRHPPACLLTRRRHFTPLPVSHWVTEQGARLRAILTGDITLIVWPYRRAGLEYLMCDGFDACQTVTLTLRTGGAHDFNGRSPVVPDMTEALHMIGLLATVLDARVKLDCRGEGRALRFCAGVA</sequence>
<evidence type="ECO:0000313" key="2">
    <source>
        <dbReference type="Proteomes" id="UP000019030"/>
    </source>
</evidence>
<protein>
    <submittedName>
        <fullName evidence="1">Uncharacterized protein</fullName>
    </submittedName>
</protein>
<reference evidence="1 2" key="2">
    <citation type="submission" date="2015-03" db="EMBL/GenBank/DDBJ databases">
        <authorList>
            <person name="Chan K.-G."/>
        </authorList>
    </citation>
    <scope>NUCLEOTIDE SEQUENCE [LARGE SCALE GENOMIC DNA]</scope>
    <source>
        <strain evidence="1 2">RB-25</strain>
    </source>
</reference>